<evidence type="ECO:0000259" key="1">
    <source>
        <dbReference type="Pfam" id="PF05099"/>
    </source>
</evidence>
<gene>
    <name evidence="2" type="ORF">GCM10008943_11580</name>
</gene>
<dbReference type="RefSeq" id="WP_343802622.1">
    <property type="nucleotide sequence ID" value="NZ_BAAADE010000001.1"/>
</dbReference>
<dbReference type="EMBL" id="BAAADE010000001">
    <property type="protein sequence ID" value="GAA0598065.1"/>
    <property type="molecule type" value="Genomic_DNA"/>
</dbReference>
<proteinExistence type="predicted"/>
<dbReference type="Proteomes" id="UP001424441">
    <property type="component" value="Unassembled WGS sequence"/>
</dbReference>
<accession>A0ABN1FUH1</accession>
<dbReference type="CDD" id="cd07313">
    <property type="entry name" value="terB_like_2"/>
    <property type="match status" value="1"/>
</dbReference>
<feature type="domain" description="Co-chaperone DjlA N-terminal" evidence="1">
    <location>
        <begin position="30"/>
        <end position="146"/>
    </location>
</feature>
<dbReference type="InterPro" id="IPR029024">
    <property type="entry name" value="TerB-like"/>
</dbReference>
<evidence type="ECO:0000313" key="2">
    <source>
        <dbReference type="EMBL" id="GAA0598065.1"/>
    </source>
</evidence>
<keyword evidence="3" id="KW-1185">Reference proteome</keyword>
<name>A0ABN1FUH1_9HYPH</name>
<dbReference type="Gene3D" id="1.10.3680.10">
    <property type="entry name" value="TerB-like"/>
    <property type="match status" value="1"/>
</dbReference>
<reference evidence="2 3" key="1">
    <citation type="journal article" date="2019" name="Int. J. Syst. Evol. Microbiol.">
        <title>The Global Catalogue of Microorganisms (GCM) 10K type strain sequencing project: providing services to taxonomists for standard genome sequencing and annotation.</title>
        <authorList>
            <consortium name="The Broad Institute Genomics Platform"/>
            <consortium name="The Broad Institute Genome Sequencing Center for Infectious Disease"/>
            <person name="Wu L."/>
            <person name="Ma J."/>
        </authorList>
    </citation>
    <scope>NUCLEOTIDE SEQUENCE [LARGE SCALE GENOMIC DNA]</scope>
    <source>
        <strain evidence="2 3">JCM 15115</strain>
    </source>
</reference>
<dbReference type="SUPFAM" id="SSF158682">
    <property type="entry name" value="TerB-like"/>
    <property type="match status" value="1"/>
</dbReference>
<dbReference type="InterPro" id="IPR007791">
    <property type="entry name" value="DjlA_N"/>
</dbReference>
<dbReference type="Pfam" id="PF05099">
    <property type="entry name" value="TerB"/>
    <property type="match status" value="1"/>
</dbReference>
<protein>
    <submittedName>
        <fullName evidence="2">TerB family tellurite resistance protein</fullName>
    </submittedName>
</protein>
<organism evidence="2 3">
    <name type="scientific">Paenochrobactrum glaciei</name>
    <dbReference type="NCBI Taxonomy" id="486407"/>
    <lineage>
        <taxon>Bacteria</taxon>
        <taxon>Pseudomonadati</taxon>
        <taxon>Pseudomonadota</taxon>
        <taxon>Alphaproteobacteria</taxon>
        <taxon>Hyphomicrobiales</taxon>
        <taxon>Brucellaceae</taxon>
        <taxon>Paenochrobactrum</taxon>
    </lineage>
</organism>
<comment type="caution">
    <text evidence="2">The sequence shown here is derived from an EMBL/GenBank/DDBJ whole genome shotgun (WGS) entry which is preliminary data.</text>
</comment>
<evidence type="ECO:0000313" key="3">
    <source>
        <dbReference type="Proteomes" id="UP001424441"/>
    </source>
</evidence>
<sequence>MLDRLLDFMKDIQQSVMGEPAENFSDDDPRLAAAALLLHIMDVDGDRREAERDVLYRTLSEAYALPREAVERLIKAAEKADQEAIDIYGFSMVLKRHLNQAARLEFIELMWEMVYSDGEAHELEDAVMWRLADLLEVAEPDRMTIKQRVEKRFCPQA</sequence>